<gene>
    <name evidence="7" type="primary">pepB_1</name>
    <name evidence="7" type="ORF">NCTC10313_05238</name>
</gene>
<dbReference type="Proteomes" id="UP000254487">
    <property type="component" value="Unassembled WGS sequence"/>
</dbReference>
<dbReference type="SUPFAM" id="SSF53187">
    <property type="entry name" value="Zn-dependent exopeptidases"/>
    <property type="match status" value="1"/>
</dbReference>
<proteinExistence type="inferred from homology"/>
<evidence type="ECO:0000259" key="6">
    <source>
        <dbReference type="Pfam" id="PF00883"/>
    </source>
</evidence>
<evidence type="ECO:0000256" key="1">
    <source>
        <dbReference type="ARBA" id="ARBA00009528"/>
    </source>
</evidence>
<dbReference type="EMBL" id="UGLW01000003">
    <property type="protein sequence ID" value="STV01580.1"/>
    <property type="molecule type" value="Genomic_DNA"/>
</dbReference>
<evidence type="ECO:0000256" key="5">
    <source>
        <dbReference type="ARBA" id="ARBA00023211"/>
    </source>
</evidence>
<feature type="domain" description="Cytosol aminopeptidase" evidence="6">
    <location>
        <begin position="1"/>
        <end position="139"/>
    </location>
</feature>
<dbReference type="InterPro" id="IPR011356">
    <property type="entry name" value="Leucine_aapep/pepB"/>
</dbReference>
<accession>A0A378A7N7</accession>
<evidence type="ECO:0000256" key="4">
    <source>
        <dbReference type="ARBA" id="ARBA00022801"/>
    </source>
</evidence>
<dbReference type="GO" id="GO:0005737">
    <property type="term" value="C:cytoplasm"/>
    <property type="evidence" value="ECO:0007669"/>
    <property type="project" value="InterPro"/>
</dbReference>
<sequence>MLADGLIDASAQKPELIIDAATLTGAAKTALGNDYTRCSALTMRWRIACWRALRRKNEAFWRLPLAEFHRNQLPSNFADLNNTGSAAYPAGASTAAGFLSHFVENYHQGWLHIDCSATYRKSAVEQWSAGATGLGVRTIANLLTAE</sequence>
<dbReference type="Pfam" id="PF00883">
    <property type="entry name" value="Peptidase_M17"/>
    <property type="match status" value="1"/>
</dbReference>
<comment type="similarity">
    <text evidence="1">Belongs to the peptidase M17 family.</text>
</comment>
<evidence type="ECO:0000256" key="3">
    <source>
        <dbReference type="ARBA" id="ARBA00022670"/>
    </source>
</evidence>
<protein>
    <submittedName>
        <fullName evidence="7">Aminopeptidase B</fullName>
        <ecNumber evidence="7">3.4.11.23</ecNumber>
    </submittedName>
</protein>
<dbReference type="GO" id="GO:0070006">
    <property type="term" value="F:metalloaminopeptidase activity"/>
    <property type="evidence" value="ECO:0007669"/>
    <property type="project" value="InterPro"/>
</dbReference>
<dbReference type="EC" id="3.4.11.23" evidence="7"/>
<evidence type="ECO:0000313" key="8">
    <source>
        <dbReference type="Proteomes" id="UP000254487"/>
    </source>
</evidence>
<name>A0A378A7N7_KLEPO</name>
<reference evidence="7 8" key="1">
    <citation type="submission" date="2018-06" db="EMBL/GenBank/DDBJ databases">
        <authorList>
            <consortium name="Pathogen Informatics"/>
            <person name="Doyle S."/>
        </authorList>
    </citation>
    <scope>NUCLEOTIDE SEQUENCE [LARGE SCALE GENOMIC DNA]</scope>
    <source>
        <strain evidence="7 8">NCTC10313</strain>
    </source>
</reference>
<dbReference type="InterPro" id="IPR000819">
    <property type="entry name" value="Peptidase_M17_C"/>
</dbReference>
<dbReference type="PANTHER" id="PTHR11963">
    <property type="entry name" value="LEUCINE AMINOPEPTIDASE-RELATED"/>
    <property type="match status" value="1"/>
</dbReference>
<evidence type="ECO:0000256" key="2">
    <source>
        <dbReference type="ARBA" id="ARBA00022438"/>
    </source>
</evidence>
<keyword evidence="4 7" id="KW-0378">Hydrolase</keyword>
<keyword evidence="5" id="KW-0464">Manganese</keyword>
<dbReference type="PANTHER" id="PTHR11963:SF20">
    <property type="entry name" value="PEPTIDASE B"/>
    <property type="match status" value="1"/>
</dbReference>
<dbReference type="Gene3D" id="3.40.630.10">
    <property type="entry name" value="Zn peptidases"/>
    <property type="match status" value="1"/>
</dbReference>
<organism evidence="7 8">
    <name type="scientific">Klebsiella pneumoniae subsp. ozaenae</name>
    <dbReference type="NCBI Taxonomy" id="574"/>
    <lineage>
        <taxon>Bacteria</taxon>
        <taxon>Pseudomonadati</taxon>
        <taxon>Pseudomonadota</taxon>
        <taxon>Gammaproteobacteria</taxon>
        <taxon>Enterobacterales</taxon>
        <taxon>Enterobacteriaceae</taxon>
        <taxon>Klebsiella/Raoultella group</taxon>
        <taxon>Klebsiella</taxon>
        <taxon>Klebsiella pneumoniae complex</taxon>
    </lineage>
</organism>
<dbReference type="GO" id="GO:0006508">
    <property type="term" value="P:proteolysis"/>
    <property type="evidence" value="ECO:0007669"/>
    <property type="project" value="UniProtKB-KW"/>
</dbReference>
<dbReference type="GO" id="GO:0030145">
    <property type="term" value="F:manganese ion binding"/>
    <property type="evidence" value="ECO:0007669"/>
    <property type="project" value="InterPro"/>
</dbReference>
<keyword evidence="2 7" id="KW-0031">Aminopeptidase</keyword>
<evidence type="ECO:0000313" key="7">
    <source>
        <dbReference type="EMBL" id="STV01580.1"/>
    </source>
</evidence>
<keyword evidence="3" id="KW-0645">Protease</keyword>
<dbReference type="AlphaFoldDB" id="A0A378A7N7"/>